<reference evidence="1" key="1">
    <citation type="submission" date="2021-01" db="EMBL/GenBank/DDBJ databases">
        <authorList>
            <consortium name="Genoscope - CEA"/>
            <person name="William W."/>
        </authorList>
    </citation>
    <scope>NUCLEOTIDE SEQUENCE</scope>
</reference>
<protein>
    <submittedName>
        <fullName evidence="1">Uncharacterized protein</fullName>
    </submittedName>
</protein>
<dbReference type="Proteomes" id="UP000688137">
    <property type="component" value="Unassembled WGS sequence"/>
</dbReference>
<accession>A0A8S1MKN6</accession>
<keyword evidence="2" id="KW-1185">Reference proteome</keyword>
<dbReference type="EMBL" id="CAJJDM010000066">
    <property type="protein sequence ID" value="CAD8080958.1"/>
    <property type="molecule type" value="Genomic_DNA"/>
</dbReference>
<evidence type="ECO:0000313" key="1">
    <source>
        <dbReference type="EMBL" id="CAD8080958.1"/>
    </source>
</evidence>
<evidence type="ECO:0000313" key="2">
    <source>
        <dbReference type="Proteomes" id="UP000688137"/>
    </source>
</evidence>
<comment type="caution">
    <text evidence="1">The sequence shown here is derived from an EMBL/GenBank/DDBJ whole genome shotgun (WGS) entry which is preliminary data.</text>
</comment>
<organism evidence="1 2">
    <name type="scientific">Paramecium primaurelia</name>
    <dbReference type="NCBI Taxonomy" id="5886"/>
    <lineage>
        <taxon>Eukaryota</taxon>
        <taxon>Sar</taxon>
        <taxon>Alveolata</taxon>
        <taxon>Ciliophora</taxon>
        <taxon>Intramacronucleata</taxon>
        <taxon>Oligohymenophorea</taxon>
        <taxon>Peniculida</taxon>
        <taxon>Parameciidae</taxon>
        <taxon>Paramecium</taxon>
    </lineage>
</organism>
<gene>
    <name evidence="1" type="ORF">PPRIM_AZ9-3.1.T0640251</name>
</gene>
<dbReference type="AlphaFoldDB" id="A0A8S1MKN6"/>
<sequence>MDLLKSQWFSKLGNQSNLRFKYKTYPRPLRPLLSVNYQLPKAVAEVNYIILQTYL</sequence>
<proteinExistence type="predicted"/>
<name>A0A8S1MKN6_PARPR</name>